<dbReference type="Gene3D" id="3.30.1700.10">
    <property type="entry name" value="lpxc deacetylase, domain 2"/>
    <property type="match status" value="1"/>
</dbReference>
<dbReference type="EMBL" id="VSSQ01133626">
    <property type="protein sequence ID" value="MPN59519.1"/>
    <property type="molecule type" value="Genomic_DNA"/>
</dbReference>
<dbReference type="Pfam" id="PF03331">
    <property type="entry name" value="LpxC"/>
    <property type="match status" value="1"/>
</dbReference>
<organism evidence="1">
    <name type="scientific">bioreactor metagenome</name>
    <dbReference type="NCBI Taxonomy" id="1076179"/>
    <lineage>
        <taxon>unclassified sequences</taxon>
        <taxon>metagenomes</taxon>
        <taxon>ecological metagenomes</taxon>
    </lineage>
</organism>
<evidence type="ECO:0008006" key="2">
    <source>
        <dbReference type="Google" id="ProtNLM"/>
    </source>
</evidence>
<name>A0A645J9W2_9ZZZZ</name>
<dbReference type="AlphaFoldDB" id="A0A645J9W2"/>
<gene>
    <name evidence="1" type="ORF">SDC9_207240</name>
</gene>
<evidence type="ECO:0000313" key="1">
    <source>
        <dbReference type="EMBL" id="MPN59519.1"/>
    </source>
</evidence>
<dbReference type="GO" id="GO:0016020">
    <property type="term" value="C:membrane"/>
    <property type="evidence" value="ECO:0007669"/>
    <property type="project" value="GOC"/>
</dbReference>
<dbReference type="InterPro" id="IPR004463">
    <property type="entry name" value="UDP-acyl_GlcNac_deAcase"/>
</dbReference>
<dbReference type="PANTHER" id="PTHR33694">
    <property type="entry name" value="UDP-3-O-ACYL-N-ACETYLGLUCOSAMINE DEACETYLASE 1, MITOCHONDRIAL-RELATED"/>
    <property type="match status" value="1"/>
</dbReference>
<comment type="caution">
    <text evidence="1">The sequence shown here is derived from an EMBL/GenBank/DDBJ whole genome shotgun (WGS) entry which is preliminary data.</text>
</comment>
<proteinExistence type="predicted"/>
<dbReference type="InterPro" id="IPR020568">
    <property type="entry name" value="Ribosomal_Su5_D2-typ_SF"/>
</dbReference>
<dbReference type="GO" id="GO:0103117">
    <property type="term" value="F:UDP-3-O-acyl-N-acetylglucosamine deacetylase activity"/>
    <property type="evidence" value="ECO:0007669"/>
    <property type="project" value="InterPro"/>
</dbReference>
<dbReference type="PANTHER" id="PTHR33694:SF1">
    <property type="entry name" value="UDP-3-O-ACYL-N-ACETYLGLUCOSAMINE DEACETYLASE 1, MITOCHONDRIAL-RELATED"/>
    <property type="match status" value="1"/>
</dbReference>
<dbReference type="InterPro" id="IPR011334">
    <property type="entry name" value="UDP-acyl_GlcNac_deAcase_C"/>
</dbReference>
<dbReference type="SUPFAM" id="SSF54211">
    <property type="entry name" value="Ribosomal protein S5 domain 2-like"/>
    <property type="match status" value="1"/>
</dbReference>
<reference evidence="1" key="1">
    <citation type="submission" date="2019-08" db="EMBL/GenBank/DDBJ databases">
        <authorList>
            <person name="Kucharzyk K."/>
            <person name="Murdoch R.W."/>
            <person name="Higgins S."/>
            <person name="Loffler F."/>
        </authorList>
    </citation>
    <scope>NUCLEOTIDE SEQUENCE</scope>
</reference>
<protein>
    <recommendedName>
        <fullName evidence="2">UDP-3-O-acyl-N-acetylglucosamine deacetylase</fullName>
    </recommendedName>
</protein>
<accession>A0A645J9W2</accession>
<dbReference type="GO" id="GO:0009245">
    <property type="term" value="P:lipid A biosynthetic process"/>
    <property type="evidence" value="ECO:0007669"/>
    <property type="project" value="InterPro"/>
</dbReference>
<sequence>MGIERKNINKMGYVMNKPLVYVNEPARHKLLDVIGDVALVGRFIKGKIIAYRPGHRVNNLFARKIVEQMETESVFEMREKRVLV</sequence>